<gene>
    <name evidence="2" type="ORF">P7228_05540</name>
</gene>
<evidence type="ECO:0008006" key="4">
    <source>
        <dbReference type="Google" id="ProtNLM"/>
    </source>
</evidence>
<protein>
    <recommendedName>
        <fullName evidence="4">AcrB/AcrD/AcrF family protein</fullName>
    </recommendedName>
</protein>
<evidence type="ECO:0000313" key="3">
    <source>
        <dbReference type="Proteomes" id="UP001215827"/>
    </source>
</evidence>
<feature type="transmembrane region" description="Helical" evidence="1">
    <location>
        <begin position="31"/>
        <end position="49"/>
    </location>
</feature>
<evidence type="ECO:0000313" key="2">
    <source>
        <dbReference type="EMBL" id="WFL78529.1"/>
    </source>
</evidence>
<keyword evidence="1" id="KW-1133">Transmembrane helix</keyword>
<dbReference type="EMBL" id="CP121106">
    <property type="protein sequence ID" value="WFL78529.1"/>
    <property type="molecule type" value="Genomic_DNA"/>
</dbReference>
<feature type="transmembrane region" description="Helical" evidence="1">
    <location>
        <begin position="394"/>
        <end position="425"/>
    </location>
</feature>
<feature type="transmembrane region" description="Helical" evidence="1">
    <location>
        <begin position="244"/>
        <end position="264"/>
    </location>
</feature>
<keyword evidence="3" id="KW-1185">Reference proteome</keyword>
<feature type="transmembrane region" description="Helical" evidence="1">
    <location>
        <begin position="204"/>
        <end position="232"/>
    </location>
</feature>
<name>A0ABY8G1N2_9SPHN</name>
<keyword evidence="1" id="KW-0812">Transmembrane</keyword>
<keyword evidence="1" id="KW-0472">Membrane</keyword>
<dbReference type="RefSeq" id="WP_278017219.1">
    <property type="nucleotide sequence ID" value="NZ_CP121106.1"/>
</dbReference>
<dbReference type="Proteomes" id="UP001215827">
    <property type="component" value="Chromosome"/>
</dbReference>
<evidence type="ECO:0000256" key="1">
    <source>
        <dbReference type="SAM" id="Phobius"/>
    </source>
</evidence>
<feature type="transmembrane region" description="Helical" evidence="1">
    <location>
        <begin position="102"/>
        <end position="119"/>
    </location>
</feature>
<sequence length="614" mass="65555">MAAAQPDRVQTGGEWLTMLVERRRSAFTGDLLIRIGLAWIAVSALLLVTKLGAIRGLALPDPDDVMRLVQVRDLYAGQGWFDVTQHRVDAVSGGVGMHWSRLVDLPILAVIAALTPVLGQTWAEGVALVTVPLVTLGCAMLLAGRIAWRLLGEEETTMTVVVMALSVPLLFQMSPLRIDHHGWQVVLALAAVNGMMARNARAGAWVAGLSVAAWLTISIEGLPLAAALFAIAALRWWRNRCDKLWLAHMMKALATGSIALFAATRGLGDLVTYCDAIGPVHIGMFCWGALVLSATAASEPLPRAGLLLGFLIAGAGAVAFYVVSVPQCAAGGGFAGMDPLLEQYWHGQVAEGLPIWRQSIDVALQIAALPLLGLFASLRLALRSHDWLRRWWIEYTMILLAAFAVSLLVARAGAVAGALAAVPVGWQLREWLRSIRNMKRTEVRVLALAGVACALLPALPLMLLTTAMPVQASSAPIAAAPKLQRSAACDVRASADALRTLPVGEFYAPLDLGPQLLLHTKHEVIATGHHRGQGGMVLVVETALGSSEAARQALRARGTEYVAICPGLNEAEIYANAAPHGFVAQLSQSDAPDWLEPVPLDSKSGLSVWRVRRN</sequence>
<accession>A0ABY8G1N2</accession>
<feature type="transmembrane region" description="Helical" evidence="1">
    <location>
        <begin position="270"/>
        <end position="292"/>
    </location>
</feature>
<feature type="transmembrane region" description="Helical" evidence="1">
    <location>
        <begin position="304"/>
        <end position="323"/>
    </location>
</feature>
<feature type="transmembrane region" description="Helical" evidence="1">
    <location>
        <begin position="125"/>
        <end position="144"/>
    </location>
</feature>
<reference evidence="2 3" key="1">
    <citation type="submission" date="2023-03" db="EMBL/GenBank/DDBJ databases">
        <title>Altererythrobacter sp. CAU 1644 isolated from sand.</title>
        <authorList>
            <person name="Kim W."/>
        </authorList>
    </citation>
    <scope>NUCLEOTIDE SEQUENCE [LARGE SCALE GENOMIC DNA]</scope>
    <source>
        <strain evidence="2 3">CAU 1644</strain>
    </source>
</reference>
<proteinExistence type="predicted"/>
<feature type="transmembrane region" description="Helical" evidence="1">
    <location>
        <begin position="445"/>
        <end position="464"/>
    </location>
</feature>
<organism evidence="2 3">
    <name type="scientific">Altererythrobacter arenosus</name>
    <dbReference type="NCBI Taxonomy" id="3032592"/>
    <lineage>
        <taxon>Bacteria</taxon>
        <taxon>Pseudomonadati</taxon>
        <taxon>Pseudomonadota</taxon>
        <taxon>Alphaproteobacteria</taxon>
        <taxon>Sphingomonadales</taxon>
        <taxon>Erythrobacteraceae</taxon>
        <taxon>Altererythrobacter</taxon>
    </lineage>
</organism>